<sequence length="493" mass="53905">MFDDYVSVDSTPLYKSSSGSSKFIHLLWGDGVRFVGGSTTNGRRKVKTRGGITGWATVSSLGGESLLEFYFIDVGQGDGVLIKTPDFRHIMIDGGYPRNRQDTGKNAADFVDWKFFKDYGKSKIELDTMLVSHCDADHYGGLWNLLDVSMIDELDASGVTVESFFHAGLSWWEGTSDRTLGPSKSVGGEKFWTRLLGNRTDAGRATSGASGSPQLAGWWHDFIKVAHQTKKKNGRPTEINRLSHTDEYVPGYEPDSSGAPSIKVLGPVEFDVDGGPALRKFGGGESQNTNGVSLLLRVDYGRSRVMLTGDLNKASQRKLLDDYVGERLEFRCDVAKGCHHGSDDISYEFLQAMNPAATVISSGDNEGHDHPRPSLIAASATTGHLEIRDDELITPLVYCTELGRSVDLGFPEKLNERDASGAVVNTLSGVSLDRSSLEITKAKKKEVVFEEAMVVGGLIYGLVNVRTDGEKILCATLDESSSDWRIKTFDSRF</sequence>
<dbReference type="EMBL" id="ANOF01000155">
    <property type="protein sequence ID" value="EMI24621.1"/>
    <property type="molecule type" value="Genomic_DNA"/>
</dbReference>
<evidence type="ECO:0000313" key="1">
    <source>
        <dbReference type="EMBL" id="EMI24621.1"/>
    </source>
</evidence>
<gene>
    <name evidence="1" type="ORF">RESH_04992</name>
</gene>
<name>M5RZH2_9BACT</name>
<dbReference type="AlphaFoldDB" id="M5RZH2"/>
<reference evidence="1 2" key="1">
    <citation type="journal article" date="2013" name="Mar. Genomics">
        <title>Expression of sulfatases in Rhodopirellula baltica and the diversity of sulfatases in the genus Rhodopirellula.</title>
        <authorList>
            <person name="Wegner C.E."/>
            <person name="Richter-Heitmann T."/>
            <person name="Klindworth A."/>
            <person name="Klockow C."/>
            <person name="Richter M."/>
            <person name="Achstetter T."/>
            <person name="Glockner F.O."/>
            <person name="Harder J."/>
        </authorList>
    </citation>
    <scope>NUCLEOTIDE SEQUENCE [LARGE SCALE GENOMIC DNA]</scope>
    <source>
        <strain evidence="1 2">SH398</strain>
    </source>
</reference>
<dbReference type="SUPFAM" id="SSF56281">
    <property type="entry name" value="Metallo-hydrolase/oxidoreductase"/>
    <property type="match status" value="1"/>
</dbReference>
<dbReference type="OrthoDB" id="262909at2"/>
<comment type="caution">
    <text evidence="1">The sequence shown here is derived from an EMBL/GenBank/DDBJ whole genome shotgun (WGS) entry which is preliminary data.</text>
</comment>
<dbReference type="PANTHER" id="PTHR30619">
    <property type="entry name" value="DNA INTERNALIZATION/COMPETENCE PROTEIN COMEC/REC2"/>
    <property type="match status" value="1"/>
</dbReference>
<accession>M5RZH2</accession>
<dbReference type="Gene3D" id="3.60.15.10">
    <property type="entry name" value="Ribonuclease Z/Hydroxyacylglutathione hydrolase-like"/>
    <property type="match status" value="1"/>
</dbReference>
<dbReference type="InterPro" id="IPR036866">
    <property type="entry name" value="RibonucZ/Hydroxyglut_hydro"/>
</dbReference>
<dbReference type="PATRIC" id="fig|1263868.3.peg.5429"/>
<dbReference type="PANTHER" id="PTHR30619:SF1">
    <property type="entry name" value="RECOMBINATION PROTEIN 2"/>
    <property type="match status" value="1"/>
</dbReference>
<organism evidence="1 2">
    <name type="scientific">Rhodopirellula europaea SH398</name>
    <dbReference type="NCBI Taxonomy" id="1263868"/>
    <lineage>
        <taxon>Bacteria</taxon>
        <taxon>Pseudomonadati</taxon>
        <taxon>Planctomycetota</taxon>
        <taxon>Planctomycetia</taxon>
        <taxon>Pirellulales</taxon>
        <taxon>Pirellulaceae</taxon>
        <taxon>Rhodopirellula</taxon>
    </lineage>
</organism>
<dbReference type="RefSeq" id="WP_008670653.1">
    <property type="nucleotide sequence ID" value="NZ_ANOF01000155.1"/>
</dbReference>
<protein>
    <submittedName>
        <fullName evidence="1">Competence protein</fullName>
    </submittedName>
</protein>
<proteinExistence type="predicted"/>
<evidence type="ECO:0000313" key="2">
    <source>
        <dbReference type="Proteomes" id="UP000011996"/>
    </source>
</evidence>
<dbReference type="STRING" id="1263868.RESH_04992"/>
<dbReference type="Proteomes" id="UP000011996">
    <property type="component" value="Unassembled WGS sequence"/>
</dbReference>
<dbReference type="InterPro" id="IPR052159">
    <property type="entry name" value="Competence_DNA_uptake"/>
</dbReference>